<protein>
    <submittedName>
        <fullName evidence="3">Uncharacterized protein</fullName>
    </submittedName>
</protein>
<evidence type="ECO:0000313" key="3">
    <source>
        <dbReference type="EMBL" id="KAF7143063.1"/>
    </source>
</evidence>
<comment type="caution">
    <text evidence="3">The sequence shown here is derived from an EMBL/GenBank/DDBJ whole genome shotgun (WGS) entry which is preliminary data.</text>
</comment>
<feature type="coiled-coil region" evidence="1">
    <location>
        <begin position="383"/>
        <end position="417"/>
    </location>
</feature>
<keyword evidence="4" id="KW-1185">Reference proteome</keyword>
<proteinExistence type="predicted"/>
<name>A0A834H7S2_RHOSS</name>
<gene>
    <name evidence="3" type="ORF">RHSIM_Rhsim05G0232400</name>
</gene>
<accession>A0A834H7S2</accession>
<feature type="region of interest" description="Disordered" evidence="2">
    <location>
        <begin position="1"/>
        <end position="43"/>
    </location>
</feature>
<dbReference type="EMBL" id="WJXA01000005">
    <property type="protein sequence ID" value="KAF7143063.1"/>
    <property type="molecule type" value="Genomic_DNA"/>
</dbReference>
<evidence type="ECO:0000256" key="2">
    <source>
        <dbReference type="SAM" id="MobiDB-lite"/>
    </source>
</evidence>
<dbReference type="OrthoDB" id="633301at2759"/>
<feature type="coiled-coil region" evidence="1">
    <location>
        <begin position="97"/>
        <end position="173"/>
    </location>
</feature>
<feature type="compositionally biased region" description="Basic residues" evidence="2">
    <location>
        <begin position="1"/>
        <end position="17"/>
    </location>
</feature>
<keyword evidence="1" id="KW-0175">Coiled coil</keyword>
<dbReference type="Proteomes" id="UP000626092">
    <property type="component" value="Unassembled WGS sequence"/>
</dbReference>
<organism evidence="3 4">
    <name type="scientific">Rhododendron simsii</name>
    <name type="common">Sims's rhododendron</name>
    <dbReference type="NCBI Taxonomy" id="118357"/>
    <lineage>
        <taxon>Eukaryota</taxon>
        <taxon>Viridiplantae</taxon>
        <taxon>Streptophyta</taxon>
        <taxon>Embryophyta</taxon>
        <taxon>Tracheophyta</taxon>
        <taxon>Spermatophyta</taxon>
        <taxon>Magnoliopsida</taxon>
        <taxon>eudicotyledons</taxon>
        <taxon>Gunneridae</taxon>
        <taxon>Pentapetalae</taxon>
        <taxon>asterids</taxon>
        <taxon>Ericales</taxon>
        <taxon>Ericaceae</taxon>
        <taxon>Ericoideae</taxon>
        <taxon>Rhodoreae</taxon>
        <taxon>Rhododendron</taxon>
    </lineage>
</organism>
<reference evidence="3" key="1">
    <citation type="submission" date="2019-11" db="EMBL/GenBank/DDBJ databases">
        <authorList>
            <person name="Liu Y."/>
            <person name="Hou J."/>
            <person name="Li T.-Q."/>
            <person name="Guan C.-H."/>
            <person name="Wu X."/>
            <person name="Wu H.-Z."/>
            <person name="Ling F."/>
            <person name="Zhang R."/>
            <person name="Shi X.-G."/>
            <person name="Ren J.-P."/>
            <person name="Chen E.-F."/>
            <person name="Sun J.-M."/>
        </authorList>
    </citation>
    <scope>NUCLEOTIDE SEQUENCE</scope>
    <source>
        <strain evidence="3">Adult_tree_wgs_1</strain>
        <tissue evidence="3">Leaves</tissue>
    </source>
</reference>
<sequence>MEDDKKKKKNKKKKNKQTKTPGDVIHGVGESIDTDQNRVSQENHENQVLATADVHTDEPKTDVDLDSYSANGTDGSSLAEAEKLYWMDREAGLEERIREVRKENDIHIQKEARLEETIIQLQKDNDGHIQKEVSLEETIARLQKENCAQVEKVASLEMKLLQLENEKDSWLQKEVHFLDDGISWSLRSGTSTYSFTIHSPFGNFNHSDCILKPRTLRFLLACYIQVGFEGEISKLIEETASLSLKGVSFEEKIKQLERERVSSVQKENSMEDTIARLNGENTRLQIQVMSTFQLQMKVISIMPSCISCALSHIQAADEGSEDSNIEIKAWQVMELEESRNSLLQENLRLTEIISGMQSQIQSLEKSIVSSCALPVALMEASGSEDVNSQMEAASQLVEKLVAENEELVEKVNELCVELDLQGVTAELSLAVGSVSEFGETTAASGDTIDSEKHIPIAEERNGDDDANAKDIAHLADSMSELSEKTSLSGKRIKSQENVSGQNGEYIYTNGASVIQNSPPDTIDSEEIVQIPLDEKEIGDPRLPPTHHDEKTDVPLTDAPLIGAPFRFISFMARYVSGADLVNKR</sequence>
<dbReference type="AlphaFoldDB" id="A0A834H7S2"/>
<evidence type="ECO:0000313" key="4">
    <source>
        <dbReference type="Proteomes" id="UP000626092"/>
    </source>
</evidence>
<evidence type="ECO:0000256" key="1">
    <source>
        <dbReference type="SAM" id="Coils"/>
    </source>
</evidence>